<name>A0ABD6MX72_9PSED</name>
<evidence type="ECO:0000313" key="2">
    <source>
        <dbReference type="Proteomes" id="UP000704738"/>
    </source>
</evidence>
<organism evidence="1 2">
    <name type="scientific">Pseudomonas hunanensis</name>
    <dbReference type="NCBI Taxonomy" id="1247546"/>
    <lineage>
        <taxon>Bacteria</taxon>
        <taxon>Pseudomonadati</taxon>
        <taxon>Pseudomonadota</taxon>
        <taxon>Gammaproteobacteria</taxon>
        <taxon>Pseudomonadales</taxon>
        <taxon>Pseudomonadaceae</taxon>
        <taxon>Pseudomonas</taxon>
    </lineage>
</organism>
<protein>
    <recommendedName>
        <fullName evidence="3">Replication protein RepA</fullName>
    </recommendedName>
</protein>
<gene>
    <name evidence="1" type="ORF">DM819_06170</name>
</gene>
<accession>A0ABD6MX72</accession>
<evidence type="ECO:0008006" key="3">
    <source>
        <dbReference type="Google" id="ProtNLM"/>
    </source>
</evidence>
<dbReference type="EMBL" id="QJRE01000095">
    <property type="protein sequence ID" value="NWL45469.1"/>
    <property type="molecule type" value="Genomic_DNA"/>
</dbReference>
<sequence length="282" mass="30633">MGLVKDVVSPGKSLPGILIELQERVKRYYSKPAVMPSLRNANQSAKGRQQRSERREACLLLLAAIVSFTDLVSLRCGVPTKNGFMSLTLDYLVEYTGLNMRRAERAMADLKRANLITCSQPRQLKEDGTYRGLAAVKAVNKLLFTAFGLGKRLQHETQRAMDRLAKKIKKAGGTMTSWARNMLVIEGIKAPTPAKASTGGQSQPTVAKATTGLAAAFRSPQIPKGIPAGADNQTYAIARMELAIAIKTANPDKTAAEVNAEADQILRQRYTARTAKAGRFTA</sequence>
<proteinExistence type="predicted"/>
<evidence type="ECO:0000313" key="1">
    <source>
        <dbReference type="EMBL" id="NWL45469.1"/>
    </source>
</evidence>
<comment type="caution">
    <text evidence="1">The sequence shown here is derived from an EMBL/GenBank/DDBJ whole genome shotgun (WGS) entry which is preliminary data.</text>
</comment>
<dbReference type="AlphaFoldDB" id="A0ABD6MX72"/>
<reference evidence="1 2" key="1">
    <citation type="submission" date="2018-06" db="EMBL/GenBank/DDBJ databases">
        <title>Bacteria isolated from soil of Wuhan.</title>
        <authorList>
            <person name="Xiang W."/>
            <person name="Huang C."/>
        </authorList>
    </citation>
    <scope>NUCLEOTIDE SEQUENCE [LARGE SCALE GENOMIC DNA]</scope>
    <source>
        <strain evidence="2">xwS4</strain>
    </source>
</reference>
<dbReference type="Proteomes" id="UP000704738">
    <property type="component" value="Unassembled WGS sequence"/>
</dbReference>